<dbReference type="EMBL" id="CP059667">
    <property type="protein sequence ID" value="QRW23640.1"/>
    <property type="molecule type" value="Genomic_DNA"/>
</dbReference>
<feature type="compositionally biased region" description="Pro residues" evidence="1">
    <location>
        <begin position="275"/>
        <end position="288"/>
    </location>
</feature>
<feature type="compositionally biased region" description="Polar residues" evidence="1">
    <location>
        <begin position="310"/>
        <end position="319"/>
    </location>
</feature>
<reference evidence="2" key="1">
    <citation type="submission" date="2020-05" db="EMBL/GenBank/DDBJ databases">
        <title>Evolutionary and genomic comparisons of hybrid uninucleate and nonhybrid Rhizoctonia fungi.</title>
        <authorList>
            <person name="Li C."/>
            <person name="Chen X."/>
        </authorList>
    </citation>
    <scope>NUCLEOTIDE SEQUENCE</scope>
    <source>
        <strain evidence="2">AG-1 IA</strain>
    </source>
</reference>
<evidence type="ECO:0000256" key="1">
    <source>
        <dbReference type="SAM" id="MobiDB-lite"/>
    </source>
</evidence>
<name>A0A8H8P391_9AGAM</name>
<evidence type="ECO:0000313" key="3">
    <source>
        <dbReference type="Proteomes" id="UP000650533"/>
    </source>
</evidence>
<organism evidence="2 3">
    <name type="scientific">Rhizoctonia solani</name>
    <dbReference type="NCBI Taxonomy" id="456999"/>
    <lineage>
        <taxon>Eukaryota</taxon>
        <taxon>Fungi</taxon>
        <taxon>Dikarya</taxon>
        <taxon>Basidiomycota</taxon>
        <taxon>Agaricomycotina</taxon>
        <taxon>Agaricomycetes</taxon>
        <taxon>Cantharellales</taxon>
        <taxon>Ceratobasidiaceae</taxon>
        <taxon>Rhizoctonia</taxon>
    </lineage>
</organism>
<dbReference type="Proteomes" id="UP000650533">
    <property type="component" value="Chromosome 10"/>
</dbReference>
<feature type="region of interest" description="Disordered" evidence="1">
    <location>
        <begin position="185"/>
        <end position="288"/>
    </location>
</feature>
<sequence length="542" mass="58975">MPPKSATSLRKGKERESVPAAPVPAADSTTPSPSKRGGHRPGATRWSIHKVLNLLFIISEQRPEGSKRWELVRTQHNELNQSNQSTNTVKKHYNMLLKLPVPTGRKKMHPLHRLALAVDCNVGKAIGILTINNSPAQDPFDSNLDTEFKRAKSNMQRYGFDFNMLANFKMSWTRSHDQYKWLHAGPSPNLGDEDTFVDSDLDKGPAADQDANNNAGDSGADNRGNGKEVYQPSEANSVPDNGKPALKAHPPALCKSPPWDLHKLSGPAHKEPTLSGPPSPMPPVCPPVKTPAQLLEVFGAQKEPAPAPSPLSQSTQADATSPIKKPLTSKPLNSCDAAPSKSVEGSKKRKVISDDQEVKEEHIGKREAKGPASKKHQASGPKGGYSKSKSQNTAALNNSVINILSDKSPALLNKFLGKKQVGNVSTMTIQDLSKQNLLLCNQLATARNTIQQQGLQIIRLQSDLQVQARVEAELARRAQLPYHLPPAFNPVPNREPPNLKHPFNQPIPAVTEPVNAMFGTPHLLRVFDSDPSLEATDDAALR</sequence>
<feature type="compositionally biased region" description="Low complexity" evidence="1">
    <location>
        <begin position="18"/>
        <end position="34"/>
    </location>
</feature>
<feature type="compositionally biased region" description="Basic and acidic residues" evidence="1">
    <location>
        <begin position="260"/>
        <end position="272"/>
    </location>
</feature>
<proteinExistence type="predicted"/>
<feature type="compositionally biased region" description="Low complexity" evidence="1">
    <location>
        <begin position="206"/>
        <end position="223"/>
    </location>
</feature>
<dbReference type="GeneID" id="67030955"/>
<dbReference type="AlphaFoldDB" id="A0A8H8P391"/>
<feature type="region of interest" description="Disordered" evidence="1">
    <location>
        <begin position="1"/>
        <end position="44"/>
    </location>
</feature>
<dbReference type="RefSeq" id="XP_043183877.1">
    <property type="nucleotide sequence ID" value="XM_043328492.1"/>
</dbReference>
<feature type="compositionally biased region" description="Basic and acidic residues" evidence="1">
    <location>
        <begin position="359"/>
        <end position="369"/>
    </location>
</feature>
<gene>
    <name evidence="2" type="ORF">RhiXN_08676</name>
</gene>
<protein>
    <submittedName>
        <fullName evidence="2">Uncharacterized protein</fullName>
    </submittedName>
</protein>
<dbReference type="KEGG" id="rsx:RhiXN_08676"/>
<accession>A0A8H8P391</accession>
<evidence type="ECO:0000313" key="2">
    <source>
        <dbReference type="EMBL" id="QRW23640.1"/>
    </source>
</evidence>
<feature type="region of interest" description="Disordered" evidence="1">
    <location>
        <begin position="302"/>
        <end position="391"/>
    </location>
</feature>